<name>A0ABW1QAJ1_9CORY</name>
<dbReference type="EMBL" id="JBHSQE010000001">
    <property type="protein sequence ID" value="MFC6145859.1"/>
    <property type="molecule type" value="Genomic_DNA"/>
</dbReference>
<dbReference type="InterPro" id="IPR000835">
    <property type="entry name" value="HTH_MarR-typ"/>
</dbReference>
<accession>A0ABW1QAJ1</accession>
<dbReference type="Pfam" id="PF01047">
    <property type="entry name" value="MarR"/>
    <property type="match status" value="1"/>
</dbReference>
<organism evidence="2 3">
    <name type="scientific">Corynebacterium nasicanis</name>
    <dbReference type="NCBI Taxonomy" id="1448267"/>
    <lineage>
        <taxon>Bacteria</taxon>
        <taxon>Bacillati</taxon>
        <taxon>Actinomycetota</taxon>
        <taxon>Actinomycetes</taxon>
        <taxon>Mycobacteriales</taxon>
        <taxon>Corynebacteriaceae</taxon>
        <taxon>Corynebacterium</taxon>
    </lineage>
</organism>
<dbReference type="InterPro" id="IPR036388">
    <property type="entry name" value="WH-like_DNA-bd_sf"/>
</dbReference>
<dbReference type="SUPFAM" id="SSF46785">
    <property type="entry name" value="Winged helix' DNA-binding domain"/>
    <property type="match status" value="1"/>
</dbReference>
<dbReference type="RefSeq" id="WP_376999975.1">
    <property type="nucleotide sequence ID" value="NZ_JBHSQE010000001.1"/>
</dbReference>
<sequence>MRSMNNRPVEWLSEREVETWMNVWSFHVWLPTRLEAQLKRDAGISHYDYFALTQLWQSPEHTLRMSELAAACEMTLSHLSRVITRLEKQDFVRRLPDPDDGRSTLAELTSAGLALFEQAAPGHVSEVRRLIFDNLEPEEQKQFGEAMSKIVAAMGHGDRRTGR</sequence>
<dbReference type="Proteomes" id="UP001596244">
    <property type="component" value="Unassembled WGS sequence"/>
</dbReference>
<reference evidence="3" key="1">
    <citation type="journal article" date="2019" name="Int. J. Syst. Evol. Microbiol.">
        <title>The Global Catalogue of Microorganisms (GCM) 10K type strain sequencing project: providing services to taxonomists for standard genome sequencing and annotation.</title>
        <authorList>
            <consortium name="The Broad Institute Genomics Platform"/>
            <consortium name="The Broad Institute Genome Sequencing Center for Infectious Disease"/>
            <person name="Wu L."/>
            <person name="Ma J."/>
        </authorList>
    </citation>
    <scope>NUCLEOTIDE SEQUENCE [LARGE SCALE GENOMIC DNA]</scope>
    <source>
        <strain evidence="3">CCUG 51943</strain>
    </source>
</reference>
<dbReference type="InterPro" id="IPR039422">
    <property type="entry name" value="MarR/SlyA-like"/>
</dbReference>
<dbReference type="SMART" id="SM00347">
    <property type="entry name" value="HTH_MARR"/>
    <property type="match status" value="1"/>
</dbReference>
<dbReference type="Gene3D" id="1.10.10.10">
    <property type="entry name" value="Winged helix-like DNA-binding domain superfamily/Winged helix DNA-binding domain"/>
    <property type="match status" value="1"/>
</dbReference>
<gene>
    <name evidence="2" type="ORF">ACFPUZ_03415</name>
</gene>
<comment type="caution">
    <text evidence="2">The sequence shown here is derived from an EMBL/GenBank/DDBJ whole genome shotgun (WGS) entry which is preliminary data.</text>
</comment>
<proteinExistence type="predicted"/>
<evidence type="ECO:0000259" key="1">
    <source>
        <dbReference type="PROSITE" id="PS50995"/>
    </source>
</evidence>
<dbReference type="PRINTS" id="PR00598">
    <property type="entry name" value="HTHMARR"/>
</dbReference>
<feature type="domain" description="HTH marR-type" evidence="1">
    <location>
        <begin position="1"/>
        <end position="152"/>
    </location>
</feature>
<dbReference type="InterPro" id="IPR036390">
    <property type="entry name" value="WH_DNA-bd_sf"/>
</dbReference>
<dbReference type="PANTHER" id="PTHR33164">
    <property type="entry name" value="TRANSCRIPTIONAL REGULATOR, MARR FAMILY"/>
    <property type="match status" value="1"/>
</dbReference>
<dbReference type="PROSITE" id="PS50995">
    <property type="entry name" value="HTH_MARR_2"/>
    <property type="match status" value="1"/>
</dbReference>
<keyword evidence="3" id="KW-1185">Reference proteome</keyword>
<evidence type="ECO:0000313" key="2">
    <source>
        <dbReference type="EMBL" id="MFC6145859.1"/>
    </source>
</evidence>
<evidence type="ECO:0000313" key="3">
    <source>
        <dbReference type="Proteomes" id="UP001596244"/>
    </source>
</evidence>
<dbReference type="PANTHER" id="PTHR33164:SF99">
    <property type="entry name" value="MARR FAMILY REGULATORY PROTEIN"/>
    <property type="match status" value="1"/>
</dbReference>
<protein>
    <submittedName>
        <fullName evidence="2">MarR family winged helix-turn-helix transcriptional regulator</fullName>
    </submittedName>
</protein>